<dbReference type="Pfam" id="PF01261">
    <property type="entry name" value="AP_endonuc_2"/>
    <property type="match status" value="1"/>
</dbReference>
<dbReference type="InterPro" id="IPR013022">
    <property type="entry name" value="Xyl_isomerase-like_TIM-brl"/>
</dbReference>
<name>A0A146KDW8_9EUKA</name>
<keyword evidence="2" id="KW-0540">Nuclease</keyword>
<proteinExistence type="predicted"/>
<feature type="domain" description="Xylose isomerase-like TIM barrel" evidence="1">
    <location>
        <begin position="28"/>
        <end position="207"/>
    </location>
</feature>
<dbReference type="SMART" id="SM00518">
    <property type="entry name" value="AP2Ec"/>
    <property type="match status" value="1"/>
</dbReference>
<dbReference type="GO" id="GO:0008081">
    <property type="term" value="F:phosphoric diester hydrolase activity"/>
    <property type="evidence" value="ECO:0007669"/>
    <property type="project" value="TreeGrafter"/>
</dbReference>
<keyword evidence="2" id="KW-0255">Endonuclease</keyword>
<dbReference type="PANTHER" id="PTHR21445">
    <property type="entry name" value="ENDONUCLEASE IV ENDODEOXYRIBONUCLEASE IV"/>
    <property type="match status" value="1"/>
</dbReference>
<dbReference type="PANTHER" id="PTHR21445:SF0">
    <property type="entry name" value="APURINIC-APYRIMIDINIC ENDONUCLEASE"/>
    <property type="match status" value="1"/>
</dbReference>
<feature type="non-terminal residue" evidence="2">
    <location>
        <position position="230"/>
    </location>
</feature>
<sequence>LPANMYQDEQFSQFFYKDAYLQQLPNTYCLPHAPYTLNLAASEEHFLTWAKARLLYECHQTRICGLKYLVLHPGSGKNWKNRDDCLKQIASIIDHCLDRVPDVEILVETMVGGAALIGTSFQELKTIIQYCKNNQRVKVCVDTAHCWAGAFASQENFIEKLNKNFYSVFKTDIEFLHLNNSLSDYGSNKDRHAKIQEGKIPVDELKKVSQWTKLKIIVMEIEESTVEFDL</sequence>
<dbReference type="GO" id="GO:0003906">
    <property type="term" value="F:DNA-(apurinic or apyrimidinic site) endonuclease activity"/>
    <property type="evidence" value="ECO:0007669"/>
    <property type="project" value="TreeGrafter"/>
</dbReference>
<dbReference type="NCBIfam" id="TIGR00587">
    <property type="entry name" value="nfo"/>
    <property type="match status" value="1"/>
</dbReference>
<reference evidence="2" key="1">
    <citation type="submission" date="2015-07" db="EMBL/GenBank/DDBJ databases">
        <title>Adaptation to a free-living lifestyle via gene acquisitions in the diplomonad Trepomonas sp. PC1.</title>
        <authorList>
            <person name="Xu F."/>
            <person name="Jerlstrom-Hultqvist J."/>
            <person name="Kolisko M."/>
            <person name="Simpson A.G.B."/>
            <person name="Roger A.J."/>
            <person name="Svard S.G."/>
            <person name="Andersson J.O."/>
        </authorList>
    </citation>
    <scope>NUCLEOTIDE SEQUENCE</scope>
    <source>
        <strain evidence="2">PC1</strain>
    </source>
</reference>
<evidence type="ECO:0000259" key="1">
    <source>
        <dbReference type="Pfam" id="PF01261"/>
    </source>
</evidence>
<dbReference type="GO" id="GO:0008270">
    <property type="term" value="F:zinc ion binding"/>
    <property type="evidence" value="ECO:0007669"/>
    <property type="project" value="InterPro"/>
</dbReference>
<protein>
    <submittedName>
        <fullName evidence="2">Apurinic/apyrimidinic endonuclease</fullName>
    </submittedName>
</protein>
<organism evidence="2">
    <name type="scientific">Trepomonas sp. PC1</name>
    <dbReference type="NCBI Taxonomy" id="1076344"/>
    <lineage>
        <taxon>Eukaryota</taxon>
        <taxon>Metamonada</taxon>
        <taxon>Diplomonadida</taxon>
        <taxon>Hexamitidae</taxon>
        <taxon>Hexamitinae</taxon>
        <taxon>Trepomonas</taxon>
    </lineage>
</organism>
<accession>A0A146KDW8</accession>
<dbReference type="Gene3D" id="3.20.20.150">
    <property type="entry name" value="Divalent-metal-dependent TIM barrel enzymes"/>
    <property type="match status" value="1"/>
</dbReference>
<dbReference type="InterPro" id="IPR001719">
    <property type="entry name" value="AP_endonuc_2"/>
</dbReference>
<dbReference type="SUPFAM" id="SSF51658">
    <property type="entry name" value="Xylose isomerase-like"/>
    <property type="match status" value="1"/>
</dbReference>
<gene>
    <name evidence="2" type="ORF">TPC1_13664</name>
</gene>
<evidence type="ECO:0000313" key="2">
    <source>
        <dbReference type="EMBL" id="JAP93875.1"/>
    </source>
</evidence>
<dbReference type="EMBL" id="GDID01002731">
    <property type="protein sequence ID" value="JAP93875.1"/>
    <property type="molecule type" value="Transcribed_RNA"/>
</dbReference>
<feature type="non-terminal residue" evidence="2">
    <location>
        <position position="1"/>
    </location>
</feature>
<dbReference type="AlphaFoldDB" id="A0A146KDW8"/>
<keyword evidence="2" id="KW-0378">Hydrolase</keyword>
<dbReference type="GO" id="GO:0006284">
    <property type="term" value="P:base-excision repair"/>
    <property type="evidence" value="ECO:0007669"/>
    <property type="project" value="TreeGrafter"/>
</dbReference>
<dbReference type="GO" id="GO:0003677">
    <property type="term" value="F:DNA binding"/>
    <property type="evidence" value="ECO:0007669"/>
    <property type="project" value="InterPro"/>
</dbReference>
<dbReference type="PROSITE" id="PS51432">
    <property type="entry name" value="AP_NUCLEASE_F2_4"/>
    <property type="match status" value="1"/>
</dbReference>
<dbReference type="InterPro" id="IPR036237">
    <property type="entry name" value="Xyl_isomerase-like_sf"/>
</dbReference>